<dbReference type="AlphaFoldDB" id="A0A2K8Z2G1"/>
<reference evidence="1 2" key="1">
    <citation type="submission" date="2017-11" db="EMBL/GenBank/DDBJ databases">
        <title>Taxonomic description and genome sequences of Spirosoma HA7 sp. nov., isolated from pollen microhabitat of Corylus avellana.</title>
        <authorList>
            <person name="Ambika Manirajan B."/>
            <person name="Suarez C."/>
            <person name="Ratering S."/>
            <person name="Geissler-Plaum R."/>
            <person name="Cardinale M."/>
            <person name="Sylvia S."/>
        </authorList>
    </citation>
    <scope>NUCLEOTIDE SEQUENCE [LARGE SCALE GENOMIC DNA]</scope>
    <source>
        <strain evidence="1 2">HA7</strain>
    </source>
</reference>
<accession>A0A2K8Z2G1</accession>
<dbReference type="SUPFAM" id="SSF51445">
    <property type="entry name" value="(Trans)glycosidases"/>
    <property type="match status" value="1"/>
</dbReference>
<dbReference type="InterPro" id="IPR017853">
    <property type="entry name" value="GH"/>
</dbReference>
<evidence type="ECO:0000313" key="2">
    <source>
        <dbReference type="Proteomes" id="UP000232883"/>
    </source>
</evidence>
<evidence type="ECO:0000313" key="1">
    <source>
        <dbReference type="EMBL" id="AUD04063.1"/>
    </source>
</evidence>
<gene>
    <name evidence="1" type="ORF">CWM47_20855</name>
</gene>
<keyword evidence="2" id="KW-1185">Reference proteome</keyword>
<dbReference type="Proteomes" id="UP000232883">
    <property type="component" value="Chromosome"/>
</dbReference>
<proteinExistence type="predicted"/>
<dbReference type="EMBL" id="CP025096">
    <property type="protein sequence ID" value="AUD04063.1"/>
    <property type="molecule type" value="Genomic_DNA"/>
</dbReference>
<dbReference type="KEGG" id="spir:CWM47_20855"/>
<dbReference type="Gene3D" id="3.20.20.80">
    <property type="entry name" value="Glycosidases"/>
    <property type="match status" value="1"/>
</dbReference>
<evidence type="ECO:0008006" key="3">
    <source>
        <dbReference type="Google" id="ProtNLM"/>
    </source>
</evidence>
<protein>
    <recommendedName>
        <fullName evidence="3">Arabinogalactan endo-beta-1,4-galactanase</fullName>
    </recommendedName>
</protein>
<organism evidence="1 2">
    <name type="scientific">Spirosoma pollinicola</name>
    <dbReference type="NCBI Taxonomy" id="2057025"/>
    <lineage>
        <taxon>Bacteria</taxon>
        <taxon>Pseudomonadati</taxon>
        <taxon>Bacteroidota</taxon>
        <taxon>Cytophagia</taxon>
        <taxon>Cytophagales</taxon>
        <taxon>Cytophagaceae</taxon>
        <taxon>Spirosoma</taxon>
    </lineage>
</organism>
<sequence length="335" mass="37465">MTGEAKNLPPMIFGIYPGGVAGAPGNTGTVADFAVGKADNPIQIRRALAQLQGSTSLFIIRSYVHYIGQGIIEVSSSIVDQLDQYRGPCQQVDLVVGYHADSYVKQDWQQGLSQLFDQYGPLLHSLQIAEEPNLYHFPGDGVFPQISQVIVDGVKWAKQEALKRNLTVKIGFNTLPSFAETDPFWNSLKELVDASFLASLDYVGLDFFPDVFRPVAEDGQPMDLRQSVQAVLTHLRESTLKKANIPFNVPIHIAEHGWATGPDRSYERQAQVLEIVIRSIYELRQTLHITHYELFALRDADSSNPGLFHQFGLLRDDYSPKPGFLTYQRLINEFG</sequence>
<name>A0A2K8Z2G1_9BACT</name>